<dbReference type="PROSITE" id="PS50835">
    <property type="entry name" value="IG_LIKE"/>
    <property type="match status" value="1"/>
</dbReference>
<dbReference type="EMBL" id="BGZK01001533">
    <property type="protein sequence ID" value="GBP81834.1"/>
    <property type="molecule type" value="Genomic_DNA"/>
</dbReference>
<accession>A0A4C1Z439</accession>
<dbReference type="InterPro" id="IPR013783">
    <property type="entry name" value="Ig-like_fold"/>
</dbReference>
<dbReference type="AlphaFoldDB" id="A0A4C1Z439"/>
<keyword evidence="3" id="KW-1185">Reference proteome</keyword>
<sequence>MGDNGKDGTVICSMKPVTARADPRSKYQASVKSDGYRHSASLRILNLSRDDIGSYRCQVENSLGSAHADITLYSQF</sequence>
<dbReference type="OrthoDB" id="10012075at2759"/>
<comment type="caution">
    <text evidence="2">The sequence shown here is derived from an EMBL/GenBank/DDBJ whole genome shotgun (WGS) entry which is preliminary data.</text>
</comment>
<gene>
    <name evidence="2" type="ORF">EVAR_56304_1</name>
</gene>
<name>A0A4C1Z439_EUMVA</name>
<dbReference type="Proteomes" id="UP000299102">
    <property type="component" value="Unassembled WGS sequence"/>
</dbReference>
<dbReference type="InterPro" id="IPR013098">
    <property type="entry name" value="Ig_I-set"/>
</dbReference>
<dbReference type="Pfam" id="PF07679">
    <property type="entry name" value="I-set"/>
    <property type="match status" value="1"/>
</dbReference>
<organism evidence="2 3">
    <name type="scientific">Eumeta variegata</name>
    <name type="common">Bagworm moth</name>
    <name type="synonym">Eumeta japonica</name>
    <dbReference type="NCBI Taxonomy" id="151549"/>
    <lineage>
        <taxon>Eukaryota</taxon>
        <taxon>Metazoa</taxon>
        <taxon>Ecdysozoa</taxon>
        <taxon>Arthropoda</taxon>
        <taxon>Hexapoda</taxon>
        <taxon>Insecta</taxon>
        <taxon>Pterygota</taxon>
        <taxon>Neoptera</taxon>
        <taxon>Endopterygota</taxon>
        <taxon>Lepidoptera</taxon>
        <taxon>Glossata</taxon>
        <taxon>Ditrysia</taxon>
        <taxon>Tineoidea</taxon>
        <taxon>Psychidae</taxon>
        <taxon>Oiketicinae</taxon>
        <taxon>Eumeta</taxon>
    </lineage>
</organism>
<dbReference type="SUPFAM" id="SSF48726">
    <property type="entry name" value="Immunoglobulin"/>
    <property type="match status" value="1"/>
</dbReference>
<evidence type="ECO:0000259" key="1">
    <source>
        <dbReference type="PROSITE" id="PS50835"/>
    </source>
</evidence>
<evidence type="ECO:0000313" key="3">
    <source>
        <dbReference type="Proteomes" id="UP000299102"/>
    </source>
</evidence>
<evidence type="ECO:0000313" key="2">
    <source>
        <dbReference type="EMBL" id="GBP81834.1"/>
    </source>
</evidence>
<dbReference type="Gene3D" id="2.60.40.10">
    <property type="entry name" value="Immunoglobulins"/>
    <property type="match status" value="1"/>
</dbReference>
<protein>
    <recommendedName>
        <fullName evidence="1">Ig-like domain-containing protein</fullName>
    </recommendedName>
</protein>
<reference evidence="2 3" key="1">
    <citation type="journal article" date="2019" name="Commun. Biol.">
        <title>The bagworm genome reveals a unique fibroin gene that provides high tensile strength.</title>
        <authorList>
            <person name="Kono N."/>
            <person name="Nakamura H."/>
            <person name="Ohtoshi R."/>
            <person name="Tomita M."/>
            <person name="Numata K."/>
            <person name="Arakawa K."/>
        </authorList>
    </citation>
    <scope>NUCLEOTIDE SEQUENCE [LARGE SCALE GENOMIC DNA]</scope>
</reference>
<feature type="domain" description="Ig-like" evidence="1">
    <location>
        <begin position="1"/>
        <end position="71"/>
    </location>
</feature>
<dbReference type="InterPro" id="IPR007110">
    <property type="entry name" value="Ig-like_dom"/>
</dbReference>
<proteinExistence type="predicted"/>
<dbReference type="InterPro" id="IPR036179">
    <property type="entry name" value="Ig-like_dom_sf"/>
</dbReference>